<dbReference type="Proteomes" id="UP000807115">
    <property type="component" value="Chromosome 4"/>
</dbReference>
<reference evidence="2" key="1">
    <citation type="journal article" date="2019" name="BMC Genomics">
        <title>A new reference genome for Sorghum bicolor reveals high levels of sequence similarity between sweet and grain genotypes: implications for the genetics of sugar metabolism.</title>
        <authorList>
            <person name="Cooper E.A."/>
            <person name="Brenton Z.W."/>
            <person name="Flinn B.S."/>
            <person name="Jenkins J."/>
            <person name="Shu S."/>
            <person name="Flowers D."/>
            <person name="Luo F."/>
            <person name="Wang Y."/>
            <person name="Xia P."/>
            <person name="Barry K."/>
            <person name="Daum C."/>
            <person name="Lipzen A."/>
            <person name="Yoshinaga Y."/>
            <person name="Schmutz J."/>
            <person name="Saski C."/>
            <person name="Vermerris W."/>
            <person name="Kresovich S."/>
        </authorList>
    </citation>
    <scope>NUCLEOTIDE SEQUENCE</scope>
</reference>
<dbReference type="AlphaFoldDB" id="A0A921R4G0"/>
<sequence>MVFCEAPLDAAAFEFDTSISAPAFDTTTKGAGPGCGANKKREEEEDEDVVRVVRSAAPPVTEEARAGGPETKPVVDAPFGGLQCLHTVVFRID</sequence>
<evidence type="ECO:0000256" key="1">
    <source>
        <dbReference type="SAM" id="MobiDB-lite"/>
    </source>
</evidence>
<protein>
    <submittedName>
        <fullName evidence="2">Uncharacterized protein</fullName>
    </submittedName>
</protein>
<organism evidence="2 3">
    <name type="scientific">Sorghum bicolor</name>
    <name type="common">Sorghum</name>
    <name type="synonym">Sorghum vulgare</name>
    <dbReference type="NCBI Taxonomy" id="4558"/>
    <lineage>
        <taxon>Eukaryota</taxon>
        <taxon>Viridiplantae</taxon>
        <taxon>Streptophyta</taxon>
        <taxon>Embryophyta</taxon>
        <taxon>Tracheophyta</taxon>
        <taxon>Spermatophyta</taxon>
        <taxon>Magnoliopsida</taxon>
        <taxon>Liliopsida</taxon>
        <taxon>Poales</taxon>
        <taxon>Poaceae</taxon>
        <taxon>PACMAD clade</taxon>
        <taxon>Panicoideae</taxon>
        <taxon>Andropogonodae</taxon>
        <taxon>Andropogoneae</taxon>
        <taxon>Sorghinae</taxon>
        <taxon>Sorghum</taxon>
    </lineage>
</organism>
<evidence type="ECO:0000313" key="2">
    <source>
        <dbReference type="EMBL" id="KAG0533888.1"/>
    </source>
</evidence>
<proteinExistence type="predicted"/>
<evidence type="ECO:0000313" key="3">
    <source>
        <dbReference type="Proteomes" id="UP000807115"/>
    </source>
</evidence>
<gene>
    <name evidence="2" type="ORF">BDA96_04G231700</name>
</gene>
<reference evidence="2" key="2">
    <citation type="submission" date="2020-10" db="EMBL/GenBank/DDBJ databases">
        <authorList>
            <person name="Cooper E.A."/>
            <person name="Brenton Z.W."/>
            <person name="Flinn B.S."/>
            <person name="Jenkins J."/>
            <person name="Shu S."/>
            <person name="Flowers D."/>
            <person name="Luo F."/>
            <person name="Wang Y."/>
            <person name="Xia P."/>
            <person name="Barry K."/>
            <person name="Daum C."/>
            <person name="Lipzen A."/>
            <person name="Yoshinaga Y."/>
            <person name="Schmutz J."/>
            <person name="Saski C."/>
            <person name="Vermerris W."/>
            <person name="Kresovich S."/>
        </authorList>
    </citation>
    <scope>NUCLEOTIDE SEQUENCE</scope>
</reference>
<comment type="caution">
    <text evidence="2">The sequence shown here is derived from an EMBL/GenBank/DDBJ whole genome shotgun (WGS) entry which is preliminary data.</text>
</comment>
<dbReference type="EMBL" id="CM027683">
    <property type="protein sequence ID" value="KAG0533888.1"/>
    <property type="molecule type" value="Genomic_DNA"/>
</dbReference>
<accession>A0A921R4G0</accession>
<feature type="region of interest" description="Disordered" evidence="1">
    <location>
        <begin position="23"/>
        <end position="73"/>
    </location>
</feature>
<name>A0A921R4G0_SORBI</name>